<feature type="transmembrane region" description="Helical" evidence="1">
    <location>
        <begin position="12"/>
        <end position="33"/>
    </location>
</feature>
<reference evidence="2 3" key="1">
    <citation type="submission" date="2021-03" db="EMBL/GenBank/DDBJ databases">
        <authorList>
            <person name="Shang D.-D."/>
            <person name="Du Z.-J."/>
            <person name="Chen G.-J."/>
        </authorList>
    </citation>
    <scope>NUCLEOTIDE SEQUENCE [LARGE SCALE GENOMIC DNA]</scope>
    <source>
        <strain evidence="2 3">F2608</strain>
    </source>
</reference>
<evidence type="ECO:0000313" key="3">
    <source>
        <dbReference type="Proteomes" id="UP000664161"/>
    </source>
</evidence>
<name>A0AAW4IM12_9GAMM</name>
<dbReference type="GeneID" id="303308233"/>
<evidence type="ECO:0000313" key="2">
    <source>
        <dbReference type="EMBL" id="MBO1516517.1"/>
    </source>
</evidence>
<feature type="transmembrane region" description="Helical" evidence="1">
    <location>
        <begin position="113"/>
        <end position="137"/>
    </location>
</feature>
<keyword evidence="1" id="KW-1133">Transmembrane helix</keyword>
<dbReference type="Proteomes" id="UP000664161">
    <property type="component" value="Unassembled WGS sequence"/>
</dbReference>
<keyword evidence="1" id="KW-0812">Transmembrane</keyword>
<dbReference type="RefSeq" id="WP_075102299.1">
    <property type="nucleotide sequence ID" value="NZ_JAGBKN010000006.1"/>
</dbReference>
<comment type="caution">
    <text evidence="2">The sequence shown here is derived from an EMBL/GenBank/DDBJ whole genome shotgun (WGS) entry which is preliminary data.</text>
</comment>
<dbReference type="EMBL" id="JAGBKN010000006">
    <property type="protein sequence ID" value="MBO1516517.1"/>
    <property type="molecule type" value="Genomic_DNA"/>
</dbReference>
<proteinExistence type="predicted"/>
<feature type="transmembrane region" description="Helical" evidence="1">
    <location>
        <begin position="45"/>
        <end position="66"/>
    </location>
</feature>
<accession>A0AAW4IM12</accession>
<protein>
    <submittedName>
        <fullName evidence="2">Uncharacterized protein</fullName>
    </submittedName>
</protein>
<dbReference type="AlphaFoldDB" id="A0AAW4IM12"/>
<feature type="transmembrane region" description="Helical" evidence="1">
    <location>
        <begin position="72"/>
        <end position="92"/>
    </location>
</feature>
<sequence length="142" mass="15952">MQISYPDWLTPQFVYITLSAVVAVLIWIEGEMLKKTDGKLPKSKFFQISSLLDTSWFFVSVVMLYAIDLTPLAITVPAAYGIYTTFGWVYGTRLLKRKGIPDSPQDLVVPAKYIAYSQSFSLIFFALCLLVLSAPWLPISQG</sequence>
<gene>
    <name evidence="2" type="ORF">J3491_04105</name>
</gene>
<organism evidence="2 3">
    <name type="scientific">Psychrobacter halodurans</name>
    <dbReference type="NCBI Taxonomy" id="2818439"/>
    <lineage>
        <taxon>Bacteria</taxon>
        <taxon>Pseudomonadati</taxon>
        <taxon>Pseudomonadota</taxon>
        <taxon>Gammaproteobacteria</taxon>
        <taxon>Moraxellales</taxon>
        <taxon>Moraxellaceae</taxon>
        <taxon>Psychrobacter</taxon>
    </lineage>
</organism>
<keyword evidence="1" id="KW-0472">Membrane</keyword>
<evidence type="ECO:0000256" key="1">
    <source>
        <dbReference type="SAM" id="Phobius"/>
    </source>
</evidence>
<keyword evidence="3" id="KW-1185">Reference proteome</keyword>